<feature type="domain" description="Aminoacyl-tRNA synthetase class Ia" evidence="12">
    <location>
        <begin position="647"/>
        <end position="686"/>
    </location>
</feature>
<keyword evidence="4 9" id="KW-0547">Nucleotide-binding</keyword>
<dbReference type="PANTHER" id="PTHR43740">
    <property type="entry name" value="LEUCYL-TRNA SYNTHETASE"/>
    <property type="match status" value="1"/>
</dbReference>
<dbReference type="Pfam" id="PF09334">
    <property type="entry name" value="tRNA-synt_1g"/>
    <property type="match status" value="1"/>
</dbReference>
<proteinExistence type="inferred from homology"/>
<evidence type="ECO:0000256" key="5">
    <source>
        <dbReference type="ARBA" id="ARBA00022840"/>
    </source>
</evidence>
<dbReference type="GO" id="GO:0005829">
    <property type="term" value="C:cytosol"/>
    <property type="evidence" value="ECO:0007669"/>
    <property type="project" value="TreeGrafter"/>
</dbReference>
<accession>A0A160PD43</accession>
<organism evidence="16 17">
    <name type="scientific">Methylorubrum populi</name>
    <dbReference type="NCBI Taxonomy" id="223967"/>
    <lineage>
        <taxon>Bacteria</taxon>
        <taxon>Pseudomonadati</taxon>
        <taxon>Pseudomonadota</taxon>
        <taxon>Alphaproteobacteria</taxon>
        <taxon>Hyphomicrobiales</taxon>
        <taxon>Methylobacteriaceae</taxon>
        <taxon>Methylorubrum</taxon>
    </lineage>
</organism>
<feature type="domain" description="Methionyl/Leucyl tRNA synthetase" evidence="14">
    <location>
        <begin position="55"/>
        <end position="189"/>
    </location>
</feature>
<feature type="domain" description="Leucyl-tRNA synthetase editing" evidence="15">
    <location>
        <begin position="239"/>
        <end position="431"/>
    </location>
</feature>
<dbReference type="PROSITE" id="PS00178">
    <property type="entry name" value="AA_TRNA_LIGASE_I"/>
    <property type="match status" value="1"/>
</dbReference>
<comment type="similarity">
    <text evidence="1 9 10">Belongs to the class-I aminoacyl-tRNA synthetase family.</text>
</comment>
<dbReference type="InterPro" id="IPR001412">
    <property type="entry name" value="aa-tRNA-synth_I_CS"/>
</dbReference>
<feature type="region of interest" description="Disordered" evidence="11">
    <location>
        <begin position="1"/>
        <end position="30"/>
    </location>
</feature>
<dbReference type="InterPro" id="IPR013155">
    <property type="entry name" value="M/V/L/I-tRNA-synth_anticd-bd"/>
</dbReference>
<comment type="catalytic activity">
    <reaction evidence="8 9">
        <text>tRNA(Leu) + L-leucine + ATP = L-leucyl-tRNA(Leu) + AMP + diphosphate</text>
        <dbReference type="Rhea" id="RHEA:11688"/>
        <dbReference type="Rhea" id="RHEA-COMP:9613"/>
        <dbReference type="Rhea" id="RHEA-COMP:9622"/>
        <dbReference type="ChEBI" id="CHEBI:30616"/>
        <dbReference type="ChEBI" id="CHEBI:33019"/>
        <dbReference type="ChEBI" id="CHEBI:57427"/>
        <dbReference type="ChEBI" id="CHEBI:78442"/>
        <dbReference type="ChEBI" id="CHEBI:78494"/>
        <dbReference type="ChEBI" id="CHEBI:456215"/>
        <dbReference type="EC" id="6.1.1.4"/>
    </reaction>
</comment>
<feature type="compositionally biased region" description="Basic and acidic residues" evidence="11">
    <location>
        <begin position="14"/>
        <end position="30"/>
    </location>
</feature>
<dbReference type="RefSeq" id="WP_096484721.1">
    <property type="nucleotide sequence ID" value="NZ_AP014809.1"/>
</dbReference>
<keyword evidence="3 9" id="KW-0436">Ligase</keyword>
<feature type="binding site" evidence="9">
    <location>
        <position position="651"/>
    </location>
    <ligand>
        <name>ATP</name>
        <dbReference type="ChEBI" id="CHEBI:30616"/>
    </ligand>
</feature>
<dbReference type="Gene3D" id="3.10.20.590">
    <property type="match status" value="1"/>
</dbReference>
<evidence type="ECO:0000256" key="3">
    <source>
        <dbReference type="ARBA" id="ARBA00022598"/>
    </source>
</evidence>
<feature type="short sequence motif" description="'KMSKS' region" evidence="9">
    <location>
        <begin position="648"/>
        <end position="652"/>
    </location>
</feature>
<dbReference type="PRINTS" id="PR00985">
    <property type="entry name" value="TRNASYNTHLEU"/>
</dbReference>
<dbReference type="Pfam" id="PF13603">
    <property type="entry name" value="tRNA-synt_1_2"/>
    <property type="match status" value="1"/>
</dbReference>
<dbReference type="InterPro" id="IPR025709">
    <property type="entry name" value="Leu_tRNA-synth_edit"/>
</dbReference>
<dbReference type="InterPro" id="IPR002300">
    <property type="entry name" value="aa-tRNA-synth_Ia"/>
</dbReference>
<evidence type="ECO:0000313" key="16">
    <source>
        <dbReference type="EMBL" id="BAU90374.1"/>
    </source>
</evidence>
<dbReference type="PANTHER" id="PTHR43740:SF2">
    <property type="entry name" value="LEUCINE--TRNA LIGASE, MITOCHONDRIAL"/>
    <property type="match status" value="1"/>
</dbReference>
<feature type="domain" description="Aminoacyl-tRNA synthetase class Ia" evidence="12">
    <location>
        <begin position="450"/>
        <end position="606"/>
    </location>
</feature>
<name>A0A160PD43_9HYPH</name>
<dbReference type="Gene3D" id="1.10.730.10">
    <property type="entry name" value="Isoleucyl-tRNA Synthetase, Domain 1"/>
    <property type="match status" value="2"/>
</dbReference>
<sequence>MTDPAHSSPAAQERPQERHQERYNAKDAEPRWQQAWDAAKLFETRNDDPRPKYYVLEMFPYPSGRIHIGHVRNYAMGDVVARYKRAKGHNVLHPMGWDAFGLPAENAAMERKVNPRDWTYANIATMRGQLQSMGLSLDWSREIATCDPDYYKHQQRMFLDFLAKGLVTRRTAKVNWDPVDHTVLANEQVIDGRGWRSGALVEQRELTQWFFKITDFAQDLHDALDGLERWPEKVRLMQRNWIGRSEGLEVRFALAAPFAGTQELTVYTTRPDTLFGARFLAISVDHPLAKALAESGPRAAELQAFAEECRRIGTAQEAIDTAEKLGFDTGLTVRHPLDSAWELPVYVANFVLMEYGTGAVFGCPAHDQRDLDFSNKYGLGNTPVVCPEGQDPESFIITDTAYDGDGRMIHSRFLDGMTTDDAFRAVADRLEGESLNGAPVARRKVQFRLRDWGVSRQRYWGCPIPIIHCDACGPVPVPVEDLPVKLPDEVSFDQPGNPLERDHAWRQVPCPRCGQAARRETDTMDTFVDSSWYYARFTAPWLADAPTDRKTVDHWLAVDQYIGGVEHAILHLLYSRFFMRAMRATGWSGVSEPFAGLFTQGMVVHETYKDPSGAWVAPAEIRFETEGGNRKAFHVKTGAPIEVGPTEKMSKSKKNVVDPDDIIASYGADTARWFMLSDSPPERDVIWTEEGVQGAARFVQRVWRLVHGAAGATGSGGPGDTSLRKAAHKALAAVGEDIERLRFNRCVAHIYTLANALDEGLRGSASAAAAGEAARILVQLIAPMMPHLAEESWRVLGGEGLVAEASWPEADQSLLVEDEITLPVQINGKKRADVTVPRDADAKAVEAATLALEPVQRALEGRPPRKVIVVPGRIVNLVV</sequence>
<feature type="short sequence motif" description="'HIGH' region" evidence="9">
    <location>
        <begin position="60"/>
        <end position="70"/>
    </location>
</feature>
<gene>
    <name evidence="9 16" type="primary">leuS</name>
    <name evidence="16" type="ORF">MPPM_1769</name>
</gene>
<dbReference type="HAMAP" id="MF_00049_B">
    <property type="entry name" value="Leu_tRNA_synth_B"/>
    <property type="match status" value="1"/>
</dbReference>
<dbReference type="CDD" id="cd07958">
    <property type="entry name" value="Anticodon_Ia_Leu_BEm"/>
    <property type="match status" value="1"/>
</dbReference>
<evidence type="ECO:0000256" key="2">
    <source>
        <dbReference type="ARBA" id="ARBA00022490"/>
    </source>
</evidence>
<dbReference type="Gene3D" id="2.20.28.290">
    <property type="match status" value="1"/>
</dbReference>
<dbReference type="Pfam" id="PF08264">
    <property type="entry name" value="Anticodon_1"/>
    <property type="match status" value="1"/>
</dbReference>
<dbReference type="InterPro" id="IPR015413">
    <property type="entry name" value="Methionyl/Leucyl_tRNA_Synth"/>
</dbReference>
<protein>
    <recommendedName>
        <fullName evidence="9">Leucine--tRNA ligase</fullName>
        <ecNumber evidence="9">6.1.1.4</ecNumber>
    </recommendedName>
    <alternativeName>
        <fullName evidence="9">Leucyl-tRNA synthetase</fullName>
        <shortName evidence="9">LeuRS</shortName>
    </alternativeName>
</protein>
<dbReference type="GO" id="GO:0006429">
    <property type="term" value="P:leucyl-tRNA aminoacylation"/>
    <property type="evidence" value="ECO:0007669"/>
    <property type="project" value="UniProtKB-UniRule"/>
</dbReference>
<reference evidence="16 17" key="1">
    <citation type="journal article" date="2016" name="Genome Announc.">
        <title>Complete Genome Sequence of Methylobacterium populi P-1M, Isolated from Pink-Pigmented Household Biofilm.</title>
        <authorList>
            <person name="Morohoshi T."/>
            <person name="Ikeda T."/>
        </authorList>
    </citation>
    <scope>NUCLEOTIDE SEQUENCE [LARGE SCALE GENOMIC DNA]</scope>
    <source>
        <strain evidence="16 17">P-1M</strain>
    </source>
</reference>
<dbReference type="SUPFAM" id="SSF52374">
    <property type="entry name" value="Nucleotidylyl transferase"/>
    <property type="match status" value="1"/>
</dbReference>
<evidence type="ECO:0000259" key="14">
    <source>
        <dbReference type="Pfam" id="PF09334"/>
    </source>
</evidence>
<evidence type="ECO:0000256" key="10">
    <source>
        <dbReference type="RuleBase" id="RU363035"/>
    </source>
</evidence>
<evidence type="ECO:0000259" key="15">
    <source>
        <dbReference type="Pfam" id="PF13603"/>
    </source>
</evidence>
<evidence type="ECO:0000259" key="12">
    <source>
        <dbReference type="Pfam" id="PF00133"/>
    </source>
</evidence>
<dbReference type="GO" id="GO:0005524">
    <property type="term" value="F:ATP binding"/>
    <property type="evidence" value="ECO:0007669"/>
    <property type="project" value="UniProtKB-UniRule"/>
</dbReference>
<evidence type="ECO:0000259" key="13">
    <source>
        <dbReference type="Pfam" id="PF08264"/>
    </source>
</evidence>
<dbReference type="InterPro" id="IPR009080">
    <property type="entry name" value="tRNAsynth_Ia_anticodon-bd"/>
</dbReference>
<dbReference type="InterPro" id="IPR002302">
    <property type="entry name" value="Leu-tRNA-ligase"/>
</dbReference>
<dbReference type="SUPFAM" id="SSF50677">
    <property type="entry name" value="ValRS/IleRS/LeuRS editing domain"/>
    <property type="match status" value="1"/>
</dbReference>
<evidence type="ECO:0000256" key="4">
    <source>
        <dbReference type="ARBA" id="ARBA00022741"/>
    </source>
</evidence>
<dbReference type="FunFam" id="1.10.730.10:FF:000002">
    <property type="entry name" value="Leucine--tRNA ligase"/>
    <property type="match status" value="1"/>
</dbReference>
<evidence type="ECO:0000256" key="9">
    <source>
        <dbReference type="HAMAP-Rule" id="MF_00049"/>
    </source>
</evidence>
<keyword evidence="2 9" id="KW-0963">Cytoplasm</keyword>
<evidence type="ECO:0000313" key="17">
    <source>
        <dbReference type="Proteomes" id="UP000218288"/>
    </source>
</evidence>
<dbReference type="Proteomes" id="UP000218288">
    <property type="component" value="Chromosome"/>
</dbReference>
<dbReference type="Gene3D" id="3.40.50.620">
    <property type="entry name" value="HUPs"/>
    <property type="match status" value="2"/>
</dbReference>
<evidence type="ECO:0000256" key="11">
    <source>
        <dbReference type="SAM" id="MobiDB-lite"/>
    </source>
</evidence>
<dbReference type="Pfam" id="PF00133">
    <property type="entry name" value="tRNA-synt_1"/>
    <property type="match status" value="2"/>
</dbReference>
<evidence type="ECO:0000256" key="6">
    <source>
        <dbReference type="ARBA" id="ARBA00022917"/>
    </source>
</evidence>
<evidence type="ECO:0000256" key="1">
    <source>
        <dbReference type="ARBA" id="ARBA00005594"/>
    </source>
</evidence>
<evidence type="ECO:0000256" key="7">
    <source>
        <dbReference type="ARBA" id="ARBA00023146"/>
    </source>
</evidence>
<dbReference type="InterPro" id="IPR009008">
    <property type="entry name" value="Val/Leu/Ile-tRNA-synth_edit"/>
</dbReference>
<dbReference type="FunFam" id="3.40.50.620:FF:000003">
    <property type="entry name" value="Leucine--tRNA ligase"/>
    <property type="match status" value="1"/>
</dbReference>
<dbReference type="EC" id="6.1.1.4" evidence="9"/>
<comment type="subcellular location">
    <subcellularLocation>
        <location evidence="9">Cytoplasm</location>
    </subcellularLocation>
</comment>
<evidence type="ECO:0000256" key="8">
    <source>
        <dbReference type="ARBA" id="ARBA00047469"/>
    </source>
</evidence>
<dbReference type="InterPro" id="IPR014729">
    <property type="entry name" value="Rossmann-like_a/b/a_fold"/>
</dbReference>
<keyword evidence="5 9" id="KW-0067">ATP-binding</keyword>
<dbReference type="EMBL" id="AP014809">
    <property type="protein sequence ID" value="BAU90374.1"/>
    <property type="molecule type" value="Genomic_DNA"/>
</dbReference>
<dbReference type="NCBIfam" id="TIGR00396">
    <property type="entry name" value="leuS_bact"/>
    <property type="match status" value="1"/>
</dbReference>
<dbReference type="SUPFAM" id="SSF47323">
    <property type="entry name" value="Anticodon-binding domain of a subclass of class I aminoacyl-tRNA synthetases"/>
    <property type="match status" value="1"/>
</dbReference>
<keyword evidence="6 9" id="KW-0648">Protein biosynthesis</keyword>
<keyword evidence="7 9" id="KW-0030">Aminoacyl-tRNA synthetase</keyword>
<dbReference type="GO" id="GO:0004823">
    <property type="term" value="F:leucine-tRNA ligase activity"/>
    <property type="evidence" value="ECO:0007669"/>
    <property type="project" value="UniProtKB-UniRule"/>
</dbReference>
<feature type="domain" description="Methionyl/Valyl/Leucyl/Isoleucyl-tRNA synthetase anticodon-binding" evidence="13">
    <location>
        <begin position="722"/>
        <end position="844"/>
    </location>
</feature>
<dbReference type="GO" id="GO:0002161">
    <property type="term" value="F:aminoacyl-tRNA deacylase activity"/>
    <property type="evidence" value="ECO:0007669"/>
    <property type="project" value="InterPro"/>
</dbReference>
<dbReference type="OrthoDB" id="9810365at2"/>
<dbReference type="CDD" id="cd00812">
    <property type="entry name" value="LeuRS_core"/>
    <property type="match status" value="1"/>
</dbReference>
<dbReference type="AlphaFoldDB" id="A0A160PD43"/>
<dbReference type="Gene3D" id="3.90.740.10">
    <property type="entry name" value="Valyl/Leucyl/Isoleucyl-tRNA synthetase, editing domain"/>
    <property type="match status" value="1"/>
</dbReference>